<evidence type="ECO:0000256" key="1">
    <source>
        <dbReference type="SAM" id="Phobius"/>
    </source>
</evidence>
<keyword evidence="1" id="KW-0472">Membrane</keyword>
<dbReference type="EMBL" id="CAXDID020000001">
    <property type="protein sequence ID" value="CAL5970543.1"/>
    <property type="molecule type" value="Genomic_DNA"/>
</dbReference>
<reference evidence="2 3" key="1">
    <citation type="submission" date="2024-07" db="EMBL/GenBank/DDBJ databases">
        <authorList>
            <person name="Akdeniz Z."/>
        </authorList>
    </citation>
    <scope>NUCLEOTIDE SEQUENCE [LARGE SCALE GENOMIC DNA]</scope>
</reference>
<proteinExistence type="predicted"/>
<name>A0ABP1GGY2_9EUKA</name>
<feature type="transmembrane region" description="Helical" evidence="1">
    <location>
        <begin position="69"/>
        <end position="89"/>
    </location>
</feature>
<keyword evidence="3" id="KW-1185">Reference proteome</keyword>
<keyword evidence="1" id="KW-1133">Transmembrane helix</keyword>
<dbReference type="Proteomes" id="UP001642409">
    <property type="component" value="Unassembled WGS sequence"/>
</dbReference>
<evidence type="ECO:0000313" key="3">
    <source>
        <dbReference type="Proteomes" id="UP001642409"/>
    </source>
</evidence>
<organism evidence="2 3">
    <name type="scientific">Hexamita inflata</name>
    <dbReference type="NCBI Taxonomy" id="28002"/>
    <lineage>
        <taxon>Eukaryota</taxon>
        <taxon>Metamonada</taxon>
        <taxon>Diplomonadida</taxon>
        <taxon>Hexamitidae</taxon>
        <taxon>Hexamitinae</taxon>
        <taxon>Hexamita</taxon>
    </lineage>
</organism>
<keyword evidence="1" id="KW-0812">Transmembrane</keyword>
<gene>
    <name evidence="2" type="ORF">HINF_LOCUS483</name>
</gene>
<sequence>MQLTQNDIENINYISYRNYMRTAAIRNSVLSTPVIYSILGYFSVCLLAVGVALIVIFSKSDDQFDSFAYMASGISSIFFGISTGSFSIFTCYTVKSVSYVMVPCCLSKLQKERLQNQTHEMYHMLHLPLQVKFDNDYEPIVL</sequence>
<feature type="transmembrane region" description="Helical" evidence="1">
    <location>
        <begin position="34"/>
        <end position="57"/>
    </location>
</feature>
<evidence type="ECO:0000313" key="2">
    <source>
        <dbReference type="EMBL" id="CAL5970543.1"/>
    </source>
</evidence>
<accession>A0ABP1GGY2</accession>
<protein>
    <submittedName>
        <fullName evidence="2">Hypothetical_protein</fullName>
    </submittedName>
</protein>
<comment type="caution">
    <text evidence="2">The sequence shown here is derived from an EMBL/GenBank/DDBJ whole genome shotgun (WGS) entry which is preliminary data.</text>
</comment>